<dbReference type="SUPFAM" id="SSF161084">
    <property type="entry name" value="MAPEG domain-like"/>
    <property type="match status" value="1"/>
</dbReference>
<dbReference type="InterPro" id="IPR023352">
    <property type="entry name" value="MAPEG-like_dom_sf"/>
</dbReference>
<sequence length="204" mass="22532">MSESNVSPVEPKPPPQPMSGSIKAALLLTLVGMVVFIVVLLFTLDSDIEYKLEQMGTFKESYLASCAVSVIYFVGGRVVASYAKKWRKVAKVPRMNQQCYQTETGTPVFMAFEGAEGKFNRAQRAGYNWQETICQEYVQLFLVSLCVGYYTIVFAGVQALGYVLMARGYTEATHKRLLGILIASIGRILTFVMVVALLVKGLSV</sequence>
<dbReference type="Proteomes" id="UP001165065">
    <property type="component" value="Unassembled WGS sequence"/>
</dbReference>
<gene>
    <name evidence="2" type="ORF">TrCOL_g1898</name>
</gene>
<evidence type="ECO:0000313" key="3">
    <source>
        <dbReference type="Proteomes" id="UP001165065"/>
    </source>
</evidence>
<protein>
    <submittedName>
        <fullName evidence="2">Uncharacterized protein</fullName>
    </submittedName>
</protein>
<dbReference type="OrthoDB" id="10339180at2759"/>
<feature type="transmembrane region" description="Helical" evidence="1">
    <location>
        <begin position="20"/>
        <end position="42"/>
    </location>
</feature>
<organism evidence="2 3">
    <name type="scientific">Triparma columacea</name>
    <dbReference type="NCBI Taxonomy" id="722753"/>
    <lineage>
        <taxon>Eukaryota</taxon>
        <taxon>Sar</taxon>
        <taxon>Stramenopiles</taxon>
        <taxon>Ochrophyta</taxon>
        <taxon>Bolidophyceae</taxon>
        <taxon>Parmales</taxon>
        <taxon>Triparmaceae</taxon>
        <taxon>Triparma</taxon>
    </lineage>
</organism>
<keyword evidence="1" id="KW-1133">Transmembrane helix</keyword>
<feature type="transmembrane region" description="Helical" evidence="1">
    <location>
        <begin position="62"/>
        <end position="83"/>
    </location>
</feature>
<dbReference type="EMBL" id="BRYA01000527">
    <property type="protein sequence ID" value="GMI21194.1"/>
    <property type="molecule type" value="Genomic_DNA"/>
</dbReference>
<feature type="transmembrane region" description="Helical" evidence="1">
    <location>
        <begin position="137"/>
        <end position="165"/>
    </location>
</feature>
<keyword evidence="1" id="KW-0812">Transmembrane</keyword>
<accession>A0A9W7FWE3</accession>
<comment type="caution">
    <text evidence="2">The sequence shown here is derived from an EMBL/GenBank/DDBJ whole genome shotgun (WGS) entry which is preliminary data.</text>
</comment>
<name>A0A9W7FWE3_9STRA</name>
<keyword evidence="1" id="KW-0472">Membrane</keyword>
<feature type="transmembrane region" description="Helical" evidence="1">
    <location>
        <begin position="177"/>
        <end position="199"/>
    </location>
</feature>
<evidence type="ECO:0000313" key="2">
    <source>
        <dbReference type="EMBL" id="GMI21194.1"/>
    </source>
</evidence>
<dbReference type="AlphaFoldDB" id="A0A9W7FWE3"/>
<evidence type="ECO:0000256" key="1">
    <source>
        <dbReference type="SAM" id="Phobius"/>
    </source>
</evidence>
<dbReference type="Gene3D" id="1.20.120.550">
    <property type="entry name" value="Membrane associated eicosanoid/glutathione metabolism-like domain"/>
    <property type="match status" value="1"/>
</dbReference>
<proteinExistence type="predicted"/>
<reference evidence="3" key="1">
    <citation type="journal article" date="2023" name="Commun. Biol.">
        <title>Genome analysis of Parmales, the sister group of diatoms, reveals the evolutionary specialization of diatoms from phago-mixotrophs to photoautotrophs.</title>
        <authorList>
            <person name="Ban H."/>
            <person name="Sato S."/>
            <person name="Yoshikawa S."/>
            <person name="Yamada K."/>
            <person name="Nakamura Y."/>
            <person name="Ichinomiya M."/>
            <person name="Sato N."/>
            <person name="Blanc-Mathieu R."/>
            <person name="Endo H."/>
            <person name="Kuwata A."/>
            <person name="Ogata H."/>
        </authorList>
    </citation>
    <scope>NUCLEOTIDE SEQUENCE [LARGE SCALE GENOMIC DNA]</scope>
</reference>
<keyword evidence="3" id="KW-1185">Reference proteome</keyword>